<dbReference type="SMART" id="SM00047">
    <property type="entry name" value="LYZ2"/>
    <property type="match status" value="1"/>
</dbReference>
<dbReference type="GO" id="GO:0004040">
    <property type="term" value="F:amidase activity"/>
    <property type="evidence" value="ECO:0007669"/>
    <property type="project" value="InterPro"/>
</dbReference>
<dbReference type="Proteomes" id="UP000001823">
    <property type="component" value="Chromosome"/>
</dbReference>
<dbReference type="Gene3D" id="2.10.270.10">
    <property type="entry name" value="Cholin Binding"/>
    <property type="match status" value="4"/>
</dbReference>
<dbReference type="AlphaFoldDB" id="A0A0H2YQ68"/>
<accession>A0A0H2YQ68</accession>
<feature type="domain" description="Mannosyl-glycoprotein endo-beta-N-acetylglucosamidase-like" evidence="6">
    <location>
        <begin position="339"/>
        <end position="480"/>
    </location>
</feature>
<evidence type="ECO:0000259" key="6">
    <source>
        <dbReference type="SMART" id="SM00047"/>
    </source>
</evidence>
<evidence type="ECO:0000256" key="5">
    <source>
        <dbReference type="SAM" id="SignalP"/>
    </source>
</evidence>
<feature type="repeat" description="Cell wall-binding" evidence="3">
    <location>
        <begin position="686"/>
        <end position="705"/>
    </location>
</feature>
<dbReference type="Pfam" id="PF19127">
    <property type="entry name" value="Choline_bind_3"/>
    <property type="match status" value="5"/>
</dbReference>
<dbReference type="eggNOG" id="COG5263">
    <property type="taxonomic scope" value="Bacteria"/>
</dbReference>
<dbReference type="PaxDb" id="195103-CPF_0605"/>
<dbReference type="PROSITE" id="PS51170">
    <property type="entry name" value="CW"/>
    <property type="match status" value="10"/>
</dbReference>
<feature type="repeat" description="Cell wall-binding" evidence="3">
    <location>
        <begin position="666"/>
        <end position="685"/>
    </location>
</feature>
<gene>
    <name evidence="7" type="ordered locus">CPF_0605</name>
</gene>
<feature type="repeat" description="Cell wall-binding" evidence="3">
    <location>
        <begin position="726"/>
        <end position="745"/>
    </location>
</feature>
<protein>
    <submittedName>
        <fullName evidence="7">Cell wall binding repeat protein/mannosyl-glycoprotein endo-beta-N-acetylglucosamidase domain protein</fullName>
    </submittedName>
</protein>
<dbReference type="InterPro" id="IPR018337">
    <property type="entry name" value="Cell_wall/Cho-bd_repeat"/>
</dbReference>
<evidence type="ECO:0000256" key="3">
    <source>
        <dbReference type="PROSITE-ProRule" id="PRU00591"/>
    </source>
</evidence>
<feature type="repeat" description="Cell wall-binding" evidence="3">
    <location>
        <begin position="746"/>
        <end position="765"/>
    </location>
</feature>
<reference evidence="7 8" key="1">
    <citation type="journal article" date="2006" name="Genome Res.">
        <title>Skewed genomic variability in strains of the toxigenic bacterial pathogen, Clostridium perfringens.</title>
        <authorList>
            <person name="Myers G.S."/>
            <person name="Rasko D.A."/>
            <person name="Cheung J.K."/>
            <person name="Ravel J."/>
            <person name="Seshadri R."/>
            <person name="Deboy R.T."/>
            <person name="Ren Q."/>
            <person name="Varga J."/>
            <person name="Awad M.M."/>
            <person name="Brinkac L.M."/>
            <person name="Daugherty S.C."/>
            <person name="Haft D.H."/>
            <person name="Dodson R.J."/>
            <person name="Madupu R."/>
            <person name="Nelson W.C."/>
            <person name="Rosovitz M.J."/>
            <person name="Sullivan S.A."/>
            <person name="Khouri H."/>
            <person name="Dimitrov G.I."/>
            <person name="Watkins K.L."/>
            <person name="Mulligan S."/>
            <person name="Benton J."/>
            <person name="Radune D."/>
            <person name="Fisher D.J."/>
            <person name="Atkins H.S."/>
            <person name="Hiscox T."/>
            <person name="Jost B.H."/>
            <person name="Billington S.J."/>
            <person name="Songer J.G."/>
            <person name="McClane B.A."/>
            <person name="Titball R.W."/>
            <person name="Rood J.I."/>
            <person name="Melville S.B."/>
            <person name="Paulsen I.T."/>
        </authorList>
    </citation>
    <scope>NUCLEOTIDE SEQUENCE [LARGE SCALE GENOMIC DNA]</scope>
    <source>
        <strain evidence="8">ATCC 13124 / DSM 756 / JCM 1290 / NCIMB 6125 / NCTC 8237 / S 107 / Type A</strain>
    </source>
</reference>
<sequence length="807" mass="92334">MIKKFILATVITLSVTSINVLASENVNDKSDENKSSTLVGETYEIVKEPNMFFSIPGDNVESYKDENGIEREEFKKDKEGQESINRLVTKTKSKYEIALAHENGKYTFLDSANTKEEAEKKVENASEKYNTFAAMPVVLNDSGQVAYSEKSMGRLVKYKNGSPAGYGEITNIYANPNLTNDFTYINHGYVDDVPIIEDRGNVAKIEVGGYEGWVNKDTSSGNYDLVIVPLNQVKNPSYYIVRDGELIHYISSDLTNYSEGGYEVVIGPAPNFLSENVKYYSYDNKYFYKDLSTLIGDLQNDNHNNSVNANNPFYPYYMHLPFRSKTTFTAEELNNFIAKKTKSYSKLRGTGQAFIDAQNKYGANALLLLGLAANESAWGTSQIAQQKNNLFGINAIDSSPGASANSFETVEGCINDFAKYYISRGYSDPEDWRYFGGYLGNKGSGANVKYASDPFWGEKAGQNAYIADYWTSGKGIAGLKDYNYYQLGIYTGASSVTNKDNEKLYDVGSLYTERVEKIGATTILTSKEKINHNGKECYEINPVRTTPVISNGSPVAFPGPYDWNDKGFVDASKVKLINEGKYSENVMGKWELNNGIWYYYIDGKYVTGWNNIDNNKYYFDQSGKMQTGWLCIDNIWYHFRDNGTIDIGWREIDGYWYYFNNDGEMQKGWQTIGKYKYYFNDNGVMNIGWRKIDNIWYYFNINGEMQTGWLFENNIWYHFETTGSMTVGWKKINNDWYYFNSNGEMQTGWQNIGTPKYHFRDNGVMDIGWREIDGQWHYFNENGEMQTGWQYINGNSYYFDEKGIWKQ</sequence>
<dbReference type="PANTHER" id="PTHR33308">
    <property type="entry name" value="PEPTIDOGLYCAN HYDROLASE FLGJ"/>
    <property type="match status" value="1"/>
</dbReference>
<feature type="repeat" description="Cell wall-binding" evidence="3">
    <location>
        <begin position="646"/>
        <end position="665"/>
    </location>
</feature>
<evidence type="ECO:0000256" key="4">
    <source>
        <dbReference type="SAM" id="Coils"/>
    </source>
</evidence>
<dbReference type="InterPro" id="IPR002901">
    <property type="entry name" value="MGlyc_endo_b_GlcNAc-like_dom"/>
</dbReference>
<dbReference type="GeneID" id="93003051"/>
<feature type="repeat" description="Cell wall-binding" evidence="3">
    <location>
        <begin position="766"/>
        <end position="785"/>
    </location>
</feature>
<organism evidence="7 8">
    <name type="scientific">Clostridium perfringens (strain ATCC 13124 / DSM 756 / JCM 1290 / NCIMB 6125 / NCTC 8237 / Type A)</name>
    <dbReference type="NCBI Taxonomy" id="195103"/>
    <lineage>
        <taxon>Bacteria</taxon>
        <taxon>Bacillati</taxon>
        <taxon>Bacillota</taxon>
        <taxon>Clostridia</taxon>
        <taxon>Eubacteriales</taxon>
        <taxon>Clostridiaceae</taxon>
        <taxon>Clostridium</taxon>
    </lineage>
</organism>
<evidence type="ECO:0000313" key="8">
    <source>
        <dbReference type="Proteomes" id="UP000001823"/>
    </source>
</evidence>
<feature type="signal peptide" evidence="5">
    <location>
        <begin position="1"/>
        <end position="22"/>
    </location>
</feature>
<proteinExistence type="predicted"/>
<keyword evidence="8" id="KW-1185">Reference proteome</keyword>
<dbReference type="SUPFAM" id="SSF69360">
    <property type="entry name" value="Cell wall binding repeat"/>
    <property type="match status" value="2"/>
</dbReference>
<dbReference type="HOGENOM" id="CLU_349071_0_0_9"/>
<keyword evidence="5" id="KW-0732">Signal</keyword>
<feature type="repeat" description="Cell wall-binding" evidence="3">
    <location>
        <begin position="626"/>
        <end position="645"/>
    </location>
</feature>
<dbReference type="EMBL" id="CP000246">
    <property type="protein sequence ID" value="ABG83023.1"/>
    <property type="molecule type" value="Genomic_DNA"/>
</dbReference>
<keyword evidence="1" id="KW-0677">Repeat</keyword>
<keyword evidence="2" id="KW-0378">Hydrolase</keyword>
<evidence type="ECO:0000313" key="7">
    <source>
        <dbReference type="EMBL" id="ABG83023.1"/>
    </source>
</evidence>
<dbReference type="Pfam" id="PF01832">
    <property type="entry name" value="Glucosaminidase"/>
    <property type="match status" value="1"/>
</dbReference>
<dbReference type="Gene3D" id="1.10.530.10">
    <property type="match status" value="1"/>
</dbReference>
<evidence type="ECO:0000256" key="1">
    <source>
        <dbReference type="ARBA" id="ARBA00022737"/>
    </source>
</evidence>
<dbReference type="STRING" id="195103.CPF_0605"/>
<evidence type="ECO:0000256" key="2">
    <source>
        <dbReference type="ARBA" id="ARBA00022801"/>
    </source>
</evidence>
<dbReference type="PANTHER" id="PTHR33308:SF9">
    <property type="entry name" value="PEPTIDOGLYCAN HYDROLASE FLGJ"/>
    <property type="match status" value="1"/>
</dbReference>
<dbReference type="RefSeq" id="WP_003460505.1">
    <property type="nucleotide sequence ID" value="NC_008261.1"/>
</dbReference>
<name>A0A0H2YQ68_CLOP1</name>
<dbReference type="KEGG" id="cpf:CPF_0605"/>
<feature type="chain" id="PRO_5002602538" evidence="5">
    <location>
        <begin position="23"/>
        <end position="807"/>
    </location>
</feature>
<feature type="coiled-coil region" evidence="4">
    <location>
        <begin position="108"/>
        <end position="135"/>
    </location>
</feature>
<feature type="repeat" description="Cell wall-binding" evidence="3">
    <location>
        <begin position="606"/>
        <end position="625"/>
    </location>
</feature>
<keyword evidence="4" id="KW-0175">Coiled coil</keyword>
<dbReference type="eggNOG" id="COG4193">
    <property type="taxonomic scope" value="Bacteria"/>
</dbReference>
<feature type="repeat" description="Cell wall-binding" evidence="3">
    <location>
        <begin position="706"/>
        <end position="725"/>
    </location>
</feature>
<dbReference type="InterPro" id="IPR051056">
    <property type="entry name" value="Glycosyl_Hydrolase_73"/>
</dbReference>
<feature type="repeat" description="Cell wall-binding" evidence="3">
    <location>
        <begin position="786"/>
        <end position="805"/>
    </location>
</feature>